<feature type="transmembrane region" description="Helical" evidence="1">
    <location>
        <begin position="125"/>
        <end position="142"/>
    </location>
</feature>
<dbReference type="Proteomes" id="UP000309673">
    <property type="component" value="Unassembled WGS sequence"/>
</dbReference>
<feature type="transmembrane region" description="Helical" evidence="1">
    <location>
        <begin position="56"/>
        <end position="76"/>
    </location>
</feature>
<keyword evidence="3" id="KW-1185">Reference proteome</keyword>
<keyword evidence="1" id="KW-1133">Transmembrane helix</keyword>
<name>A0A4V5LRE3_9BACL</name>
<keyword evidence="1" id="KW-0472">Membrane</keyword>
<evidence type="ECO:0000313" key="2">
    <source>
        <dbReference type="EMBL" id="TJY38939.1"/>
    </source>
</evidence>
<dbReference type="RefSeq" id="WP_136779482.1">
    <property type="nucleotide sequence ID" value="NZ_SUPK01000011.1"/>
</dbReference>
<sequence length="211" mass="24519">MEVFWFLVFSVLEASAIHIMLLRLFRYEVRQYVLAIVISSFFFSFISYVLRSEFDLSNYFSLVTLVYFAIFAFYVLKIPLIWSFAVSIIGNICNFVLQTIILLVCAGLGILQLHEIDPFSPTARIQQTLFAAVTFILTGYLYRKGIGFAFNFDRFRWKAENIVMLVIMGGLFVAMIITFIKRDIYYLAGLDFIMFAILVYLAIRKERADLD</sequence>
<dbReference type="OrthoDB" id="2678566at2"/>
<comment type="caution">
    <text evidence="2">The sequence shown here is derived from an EMBL/GenBank/DDBJ whole genome shotgun (WGS) entry which is preliminary data.</text>
</comment>
<accession>A0A4V5LRE3</accession>
<evidence type="ECO:0000256" key="1">
    <source>
        <dbReference type="SAM" id="Phobius"/>
    </source>
</evidence>
<reference evidence="2 3" key="1">
    <citation type="submission" date="2019-04" db="EMBL/GenBank/DDBJ databases">
        <title>Cohnella sp. nov., isolated from soil.</title>
        <authorList>
            <person name="Kim W."/>
        </authorList>
    </citation>
    <scope>NUCLEOTIDE SEQUENCE [LARGE SCALE GENOMIC DNA]</scope>
    <source>
        <strain evidence="2 3">CAU 1483</strain>
    </source>
</reference>
<protein>
    <submittedName>
        <fullName evidence="2">Uncharacterized protein</fullName>
    </submittedName>
</protein>
<gene>
    <name evidence="2" type="ORF">E5161_19095</name>
</gene>
<feature type="transmembrane region" description="Helical" evidence="1">
    <location>
        <begin position="6"/>
        <end position="25"/>
    </location>
</feature>
<evidence type="ECO:0000313" key="3">
    <source>
        <dbReference type="Proteomes" id="UP000309673"/>
    </source>
</evidence>
<organism evidence="2 3">
    <name type="scientific">Cohnella pontilimi</name>
    <dbReference type="NCBI Taxonomy" id="2564100"/>
    <lineage>
        <taxon>Bacteria</taxon>
        <taxon>Bacillati</taxon>
        <taxon>Bacillota</taxon>
        <taxon>Bacilli</taxon>
        <taxon>Bacillales</taxon>
        <taxon>Paenibacillaceae</taxon>
        <taxon>Cohnella</taxon>
    </lineage>
</organism>
<keyword evidence="1" id="KW-0812">Transmembrane</keyword>
<feature type="transmembrane region" description="Helical" evidence="1">
    <location>
        <begin position="32"/>
        <end position="50"/>
    </location>
</feature>
<dbReference type="EMBL" id="SUPK01000011">
    <property type="protein sequence ID" value="TJY38939.1"/>
    <property type="molecule type" value="Genomic_DNA"/>
</dbReference>
<proteinExistence type="predicted"/>
<feature type="transmembrane region" description="Helical" evidence="1">
    <location>
        <begin position="186"/>
        <end position="203"/>
    </location>
</feature>
<dbReference type="AlphaFoldDB" id="A0A4V5LRE3"/>
<feature type="transmembrane region" description="Helical" evidence="1">
    <location>
        <begin position="162"/>
        <end position="180"/>
    </location>
</feature>
<feature type="transmembrane region" description="Helical" evidence="1">
    <location>
        <begin position="88"/>
        <end position="113"/>
    </location>
</feature>